<evidence type="ECO:0000259" key="1">
    <source>
        <dbReference type="PROSITE" id="PS50112"/>
    </source>
</evidence>
<evidence type="ECO:0000313" key="4">
    <source>
        <dbReference type="Proteomes" id="UP001055125"/>
    </source>
</evidence>
<dbReference type="Proteomes" id="UP001055125">
    <property type="component" value="Unassembled WGS sequence"/>
</dbReference>
<proteinExistence type="predicted"/>
<dbReference type="SMART" id="SM00091">
    <property type="entry name" value="PAS"/>
    <property type="match status" value="3"/>
</dbReference>
<dbReference type="PROSITE" id="PS50112">
    <property type="entry name" value="PAS"/>
    <property type="match status" value="2"/>
</dbReference>
<evidence type="ECO:0000313" key="3">
    <source>
        <dbReference type="EMBL" id="GJD95638.1"/>
    </source>
</evidence>
<dbReference type="PROSITE" id="PS50113">
    <property type="entry name" value="PAC"/>
    <property type="match status" value="2"/>
</dbReference>
<name>A0ABQ4RZP3_9HYPH</name>
<dbReference type="PANTHER" id="PTHR24422:SF10">
    <property type="entry name" value="CHEMOTAXIS PROTEIN METHYLTRANSFERASE 2"/>
    <property type="match status" value="1"/>
</dbReference>
<dbReference type="Pfam" id="PF00989">
    <property type="entry name" value="PAS"/>
    <property type="match status" value="1"/>
</dbReference>
<feature type="domain" description="PAS" evidence="1">
    <location>
        <begin position="251"/>
        <end position="296"/>
    </location>
</feature>
<feature type="domain" description="PAC" evidence="2">
    <location>
        <begin position="202"/>
        <end position="254"/>
    </location>
</feature>
<dbReference type="PANTHER" id="PTHR24422">
    <property type="entry name" value="CHEMOTAXIS PROTEIN METHYLTRANSFERASE"/>
    <property type="match status" value="1"/>
</dbReference>
<dbReference type="SUPFAM" id="SSF55785">
    <property type="entry name" value="PYP-like sensor domain (PAS domain)"/>
    <property type="match status" value="3"/>
</dbReference>
<gene>
    <name evidence="3" type="ORF">OCOJLMKI_2851</name>
</gene>
<evidence type="ECO:0000259" key="2">
    <source>
        <dbReference type="PROSITE" id="PS50113"/>
    </source>
</evidence>
<dbReference type="InterPro" id="IPR000014">
    <property type="entry name" value="PAS"/>
</dbReference>
<dbReference type="InterPro" id="IPR050903">
    <property type="entry name" value="Bact_Chemotaxis_MeTrfase"/>
</dbReference>
<feature type="domain" description="PAC" evidence="2">
    <location>
        <begin position="80"/>
        <end position="132"/>
    </location>
</feature>
<keyword evidence="4" id="KW-1185">Reference proteome</keyword>
<feature type="domain" description="PAS" evidence="1">
    <location>
        <begin position="149"/>
        <end position="199"/>
    </location>
</feature>
<reference evidence="3" key="2">
    <citation type="submission" date="2021-08" db="EMBL/GenBank/DDBJ databases">
        <authorList>
            <person name="Tani A."/>
            <person name="Ola A."/>
            <person name="Ogura Y."/>
            <person name="Katsura K."/>
            <person name="Hayashi T."/>
        </authorList>
    </citation>
    <scope>NUCLEOTIDE SEQUENCE</scope>
    <source>
        <strain evidence="3">DSM 19015</strain>
    </source>
</reference>
<organism evidence="3 4">
    <name type="scientific">Methylobacterium iners</name>
    <dbReference type="NCBI Taxonomy" id="418707"/>
    <lineage>
        <taxon>Bacteria</taxon>
        <taxon>Pseudomonadati</taxon>
        <taxon>Pseudomonadota</taxon>
        <taxon>Alphaproteobacteria</taxon>
        <taxon>Hyphomicrobiales</taxon>
        <taxon>Methylobacteriaceae</taxon>
        <taxon>Methylobacterium</taxon>
    </lineage>
</organism>
<reference evidence="3" key="1">
    <citation type="journal article" date="2021" name="Front. Microbiol.">
        <title>Comprehensive Comparative Genomics and Phenotyping of Methylobacterium Species.</title>
        <authorList>
            <person name="Alessa O."/>
            <person name="Ogura Y."/>
            <person name="Fujitani Y."/>
            <person name="Takami H."/>
            <person name="Hayashi T."/>
            <person name="Sahin N."/>
            <person name="Tani A."/>
        </authorList>
    </citation>
    <scope>NUCLEOTIDE SEQUENCE</scope>
    <source>
        <strain evidence="3">DSM 19015</strain>
    </source>
</reference>
<sequence>MALFSTDVAAKLAALDRSQAVIEFALDGTILTANANFLAAVGYSLREVKGQHHRMFVDPAERESEAYRGFWASLGRGEFQAGEYRRVAKGGREIWLQATYNPILGPTGRPRKIVKFASDITAQKLSNADSTGKVAAIGRSQGIIEFALDGTILTANANFLAVVGYGLEEVQGQHHRMFVDPAERESEEYRAFWAALRRGEFQAAEFRRIAKGGGEIWIQATYNPILDPAGRPIKVVKFATDITAEVAKRRQFQLLSLVANETDNSVIVTDPQQRILYVNGGFERLTGYAQAEVLGKKPGEEGCFGRAWRAPGRRRHPARETASQGCDAWHCTEASIRQPPRLSK</sequence>
<protein>
    <submittedName>
        <fullName evidence="3">Uncharacterized protein</fullName>
    </submittedName>
</protein>
<comment type="caution">
    <text evidence="3">The sequence shown here is derived from an EMBL/GenBank/DDBJ whole genome shotgun (WGS) entry which is preliminary data.</text>
</comment>
<dbReference type="EMBL" id="BPQP01000042">
    <property type="protein sequence ID" value="GJD95638.1"/>
    <property type="molecule type" value="Genomic_DNA"/>
</dbReference>
<dbReference type="Pfam" id="PF08447">
    <property type="entry name" value="PAS_3"/>
    <property type="match status" value="2"/>
</dbReference>
<accession>A0ABQ4RZP3</accession>
<dbReference type="NCBIfam" id="TIGR00229">
    <property type="entry name" value="sensory_box"/>
    <property type="match status" value="3"/>
</dbReference>
<dbReference type="InterPro" id="IPR001610">
    <property type="entry name" value="PAC"/>
</dbReference>
<dbReference type="CDD" id="cd00130">
    <property type="entry name" value="PAS"/>
    <property type="match status" value="3"/>
</dbReference>
<dbReference type="Gene3D" id="3.30.450.20">
    <property type="entry name" value="PAS domain"/>
    <property type="match status" value="3"/>
</dbReference>
<dbReference type="SMART" id="SM00086">
    <property type="entry name" value="PAC"/>
    <property type="match status" value="2"/>
</dbReference>
<dbReference type="InterPro" id="IPR000700">
    <property type="entry name" value="PAS-assoc_C"/>
</dbReference>
<dbReference type="InterPro" id="IPR013655">
    <property type="entry name" value="PAS_fold_3"/>
</dbReference>
<dbReference type="RefSeq" id="WP_283206745.1">
    <property type="nucleotide sequence ID" value="NZ_BPQP01000042.1"/>
</dbReference>
<dbReference type="InterPro" id="IPR013767">
    <property type="entry name" value="PAS_fold"/>
</dbReference>
<dbReference type="InterPro" id="IPR035965">
    <property type="entry name" value="PAS-like_dom_sf"/>
</dbReference>